<keyword evidence="2" id="KW-0229">DNA integration</keyword>
<dbReference type="InterPro" id="IPR050808">
    <property type="entry name" value="Phage_Integrase"/>
</dbReference>
<keyword evidence="3" id="KW-0238">DNA-binding</keyword>
<feature type="non-terminal residue" evidence="6">
    <location>
        <position position="387"/>
    </location>
</feature>
<evidence type="ECO:0000313" key="7">
    <source>
        <dbReference type="Proteomes" id="UP000182764"/>
    </source>
</evidence>
<evidence type="ECO:0000256" key="3">
    <source>
        <dbReference type="ARBA" id="ARBA00023125"/>
    </source>
</evidence>
<evidence type="ECO:0000256" key="1">
    <source>
        <dbReference type="ARBA" id="ARBA00008857"/>
    </source>
</evidence>
<feature type="domain" description="Tyr recombinase" evidence="5">
    <location>
        <begin position="192"/>
        <end position="387"/>
    </location>
</feature>
<accession>A0A1H7XPU2</accession>
<evidence type="ECO:0000256" key="2">
    <source>
        <dbReference type="ARBA" id="ARBA00022908"/>
    </source>
</evidence>
<dbReference type="RefSeq" id="WP_074596245.1">
    <property type="nucleotide sequence ID" value="NZ_FNUH01000004.1"/>
</dbReference>
<dbReference type="PROSITE" id="PS51898">
    <property type="entry name" value="TYR_RECOMBINASE"/>
    <property type="match status" value="1"/>
</dbReference>
<dbReference type="InterPro" id="IPR011010">
    <property type="entry name" value="DNA_brk_join_enz"/>
</dbReference>
<sequence>MSITKTKNGTYRLRIYIPEEARASLGIVKKVIEKRFKLRGEAKKYELELQNKIDSILSGDIISSHEITGSIQFKDFYKNVWWDAYKAGQTTSTIKPPSKATICGTEIVFRKHILPILGNYSIDFLNQNKQVVLNLLTQKAEEYANFKVIRSYVNSIFDWAEELEYIETNRLSKTIKRIKATKKIKLQEAKNEEDLYLSQSELEAWFTAFDKDLKANKISFKDYVLFYTTFFLGDRKSESYALQWKHINLNDNEIQLIQALDRYKTPKSTKGNKKTTFSIPTELVNLLQIWKKQQKVELAKFGIIQSDEQYVFTYIDMRGNVNSPLHADYLNNKMKSVERRHKELVHATPHKLRHTGATLAKQAGTSLEAISEALTHSDVLTTKTYVN</sequence>
<evidence type="ECO:0000256" key="4">
    <source>
        <dbReference type="ARBA" id="ARBA00023172"/>
    </source>
</evidence>
<dbReference type="GO" id="GO:0006310">
    <property type="term" value="P:DNA recombination"/>
    <property type="evidence" value="ECO:0007669"/>
    <property type="project" value="UniProtKB-KW"/>
</dbReference>
<dbReference type="GO" id="GO:0003677">
    <property type="term" value="F:DNA binding"/>
    <property type="evidence" value="ECO:0007669"/>
    <property type="project" value="UniProtKB-KW"/>
</dbReference>
<proteinExistence type="inferred from homology"/>
<gene>
    <name evidence="6" type="ORF">SAMN04487839_11731</name>
</gene>
<dbReference type="Pfam" id="PF00589">
    <property type="entry name" value="Phage_integrase"/>
    <property type="match status" value="1"/>
</dbReference>
<name>A0A1H7XPU2_9STRE</name>
<protein>
    <submittedName>
        <fullName evidence="6">Phage integrase family protein</fullName>
    </submittedName>
</protein>
<reference evidence="6 7" key="1">
    <citation type="submission" date="2016-10" db="EMBL/GenBank/DDBJ databases">
        <authorList>
            <person name="de Groot N.N."/>
        </authorList>
    </citation>
    <scope>NUCLEOTIDE SEQUENCE [LARGE SCALE GENOMIC DNA]</scope>
    <source>
        <strain evidence="6 7">VTM1R29</strain>
    </source>
</reference>
<dbReference type="AlphaFoldDB" id="A0A1H7XPU2"/>
<dbReference type="GO" id="GO:0015074">
    <property type="term" value="P:DNA integration"/>
    <property type="evidence" value="ECO:0007669"/>
    <property type="project" value="UniProtKB-KW"/>
</dbReference>
<dbReference type="InterPro" id="IPR002104">
    <property type="entry name" value="Integrase_catalytic"/>
</dbReference>
<keyword evidence="4" id="KW-0233">DNA recombination</keyword>
<evidence type="ECO:0000313" key="6">
    <source>
        <dbReference type="EMBL" id="SEM35653.1"/>
    </source>
</evidence>
<dbReference type="PANTHER" id="PTHR30629">
    <property type="entry name" value="PROPHAGE INTEGRASE"/>
    <property type="match status" value="1"/>
</dbReference>
<dbReference type="Proteomes" id="UP000182764">
    <property type="component" value="Unassembled WGS sequence"/>
</dbReference>
<dbReference type="SUPFAM" id="SSF56349">
    <property type="entry name" value="DNA breaking-rejoining enzymes"/>
    <property type="match status" value="1"/>
</dbReference>
<dbReference type="InterPro" id="IPR013762">
    <property type="entry name" value="Integrase-like_cat_sf"/>
</dbReference>
<dbReference type="Gene3D" id="1.10.443.10">
    <property type="entry name" value="Intergrase catalytic core"/>
    <property type="match status" value="1"/>
</dbReference>
<comment type="similarity">
    <text evidence="1">Belongs to the 'phage' integrase family.</text>
</comment>
<dbReference type="InterPro" id="IPR010998">
    <property type="entry name" value="Integrase_recombinase_N"/>
</dbReference>
<evidence type="ECO:0000259" key="5">
    <source>
        <dbReference type="PROSITE" id="PS51898"/>
    </source>
</evidence>
<dbReference type="EMBL" id="FOBM01000017">
    <property type="protein sequence ID" value="SEM35653.1"/>
    <property type="molecule type" value="Genomic_DNA"/>
</dbReference>
<dbReference type="PANTHER" id="PTHR30629:SF2">
    <property type="entry name" value="PROPHAGE INTEGRASE INTS-RELATED"/>
    <property type="match status" value="1"/>
</dbReference>
<organism evidence="6 7">
    <name type="scientific">Streptococcus gallolyticus</name>
    <dbReference type="NCBI Taxonomy" id="315405"/>
    <lineage>
        <taxon>Bacteria</taxon>
        <taxon>Bacillati</taxon>
        <taxon>Bacillota</taxon>
        <taxon>Bacilli</taxon>
        <taxon>Lactobacillales</taxon>
        <taxon>Streptococcaceae</taxon>
        <taxon>Streptococcus</taxon>
    </lineage>
</organism>
<dbReference type="Gene3D" id="1.10.150.130">
    <property type="match status" value="1"/>
</dbReference>